<dbReference type="EMBL" id="AGRW01000053">
    <property type="protein sequence ID" value="EIC00891.1"/>
    <property type="molecule type" value="Genomic_DNA"/>
</dbReference>
<reference evidence="2 3" key="1">
    <citation type="submission" date="2011-09" db="EMBL/GenBank/DDBJ databases">
        <title>The draft genome of Treponema saccharophilum DSM 2985.</title>
        <authorList>
            <consortium name="US DOE Joint Genome Institute (JGI-PGF)"/>
            <person name="Lucas S."/>
            <person name="Copeland A."/>
            <person name="Lapidus A."/>
            <person name="Glavina del Rio T."/>
            <person name="Dalin E."/>
            <person name="Tice H."/>
            <person name="Bruce D."/>
            <person name="Goodwin L."/>
            <person name="Pitluck S."/>
            <person name="Peters L."/>
            <person name="Kyrpides N."/>
            <person name="Mavromatis K."/>
            <person name="Ivanova N."/>
            <person name="Markowitz V."/>
            <person name="Cheng J.-F."/>
            <person name="Hugenholtz P."/>
            <person name="Woyke T."/>
            <person name="Wu D."/>
            <person name="Gronow S."/>
            <person name="Wellnitz S."/>
            <person name="Brambilla E."/>
            <person name="Klenk H.-P."/>
            <person name="Eisen J.A."/>
        </authorList>
    </citation>
    <scope>NUCLEOTIDE SEQUENCE [LARGE SCALE GENOMIC DNA]</scope>
    <source>
        <strain evidence="2 3">DSM 2985</strain>
    </source>
</reference>
<sequence length="481" mass="52306">MRFLPIFVLAFSAAVFAEDAGVLLSGYLENDIQLKKYSVTAESKSLALSSAKIDAGVSVSLSTGNVRVYSSGKKTKITASPSVGVSVPSASALDVSAKLPVTVEDGGRTFSDGTVSATVGILSGSALKKKVSVLEAERALLEARRDVRMRAYSAEKEFYESLKSLYGRVVSVLDSRSDLYDDESDLRVLSAQGYSRSSASFRRKSLEVEEDRRNVGEKERVLVRETAIFARKCGAAFGQDGAKPTFDDVLAFLPSSVPEQDAEDVFSRDRSLYAESEEARWKQFIGGLSRKAEPDMTLSVSGEYKMNDSFYGGNSDSAGGSLSFSWRGVSAGAGVFVPTGRTVLGADSESGGKNEPYCVLSLSLSPDEWRLAGISRRQDELSARLESLGVDSADDGYDSAVLDAATSLADAKWKKKARHEEYLTNKSLESDMKQWLRQGSVTEKDYLDAKNSCEQARFNELVSDVELLIVNDKIRLMFVEE</sequence>
<evidence type="ECO:0000256" key="1">
    <source>
        <dbReference type="SAM" id="SignalP"/>
    </source>
</evidence>
<dbReference type="PATRIC" id="fig|907348.3.peg.2483"/>
<organism evidence="2 3">
    <name type="scientific">Treponema saccharophilum DSM 2985</name>
    <dbReference type="NCBI Taxonomy" id="907348"/>
    <lineage>
        <taxon>Bacteria</taxon>
        <taxon>Pseudomonadati</taxon>
        <taxon>Spirochaetota</taxon>
        <taxon>Spirochaetia</taxon>
        <taxon>Spirochaetales</taxon>
        <taxon>Treponemataceae</taxon>
        <taxon>Treponema</taxon>
    </lineage>
</organism>
<dbReference type="RefSeq" id="WP_002706051.1">
    <property type="nucleotide sequence ID" value="NZ_AGRW01000053.1"/>
</dbReference>
<gene>
    <name evidence="2" type="ORF">TresaDRAFT_0716</name>
</gene>
<proteinExistence type="predicted"/>
<dbReference type="STRING" id="907348.TresaDRAFT_0716"/>
<feature type="signal peptide" evidence="1">
    <location>
        <begin position="1"/>
        <end position="17"/>
    </location>
</feature>
<comment type="caution">
    <text evidence="2">The sequence shown here is derived from an EMBL/GenBank/DDBJ whole genome shotgun (WGS) entry which is preliminary data.</text>
</comment>
<protein>
    <recommendedName>
        <fullName evidence="4">Outer membrane efflux protein</fullName>
    </recommendedName>
</protein>
<dbReference type="AlphaFoldDB" id="H7ENG3"/>
<evidence type="ECO:0000313" key="3">
    <source>
        <dbReference type="Proteomes" id="UP000003571"/>
    </source>
</evidence>
<dbReference type="Proteomes" id="UP000003571">
    <property type="component" value="Unassembled WGS sequence"/>
</dbReference>
<evidence type="ECO:0000313" key="2">
    <source>
        <dbReference type="EMBL" id="EIC00891.1"/>
    </source>
</evidence>
<evidence type="ECO:0008006" key="4">
    <source>
        <dbReference type="Google" id="ProtNLM"/>
    </source>
</evidence>
<feature type="chain" id="PRO_5003609847" description="Outer membrane efflux protein" evidence="1">
    <location>
        <begin position="18"/>
        <end position="481"/>
    </location>
</feature>
<accession>H7ENG3</accession>
<dbReference type="eggNOG" id="ENOG5032M6Q">
    <property type="taxonomic scope" value="Bacteria"/>
</dbReference>
<name>H7ENG3_9SPIR</name>
<dbReference type="OrthoDB" id="355618at2"/>
<keyword evidence="3" id="KW-1185">Reference proteome</keyword>
<keyword evidence="1" id="KW-0732">Signal</keyword>